<feature type="transmembrane region" description="Helical" evidence="2">
    <location>
        <begin position="6"/>
        <end position="26"/>
    </location>
</feature>
<evidence type="ECO:0008006" key="5">
    <source>
        <dbReference type="Google" id="ProtNLM"/>
    </source>
</evidence>
<name>A0ABP5UX20_9ACTN</name>
<evidence type="ECO:0000313" key="3">
    <source>
        <dbReference type="EMBL" id="GAA2389057.1"/>
    </source>
</evidence>
<protein>
    <recommendedName>
        <fullName evidence="5">Secreted protein</fullName>
    </recommendedName>
</protein>
<reference evidence="4" key="1">
    <citation type="journal article" date="2019" name="Int. J. Syst. Evol. Microbiol.">
        <title>The Global Catalogue of Microorganisms (GCM) 10K type strain sequencing project: providing services to taxonomists for standard genome sequencing and annotation.</title>
        <authorList>
            <consortium name="The Broad Institute Genomics Platform"/>
            <consortium name="The Broad Institute Genome Sequencing Center for Infectious Disease"/>
            <person name="Wu L."/>
            <person name="Ma J."/>
        </authorList>
    </citation>
    <scope>NUCLEOTIDE SEQUENCE [LARGE SCALE GENOMIC DNA]</scope>
    <source>
        <strain evidence="4">JCM 6921</strain>
    </source>
</reference>
<accession>A0ABP5UX20</accession>
<feature type="region of interest" description="Disordered" evidence="1">
    <location>
        <begin position="47"/>
        <end position="76"/>
    </location>
</feature>
<feature type="compositionally biased region" description="Acidic residues" evidence="1">
    <location>
        <begin position="61"/>
        <end position="76"/>
    </location>
</feature>
<evidence type="ECO:0000256" key="1">
    <source>
        <dbReference type="SAM" id="MobiDB-lite"/>
    </source>
</evidence>
<dbReference type="EMBL" id="BAAATJ010000003">
    <property type="protein sequence ID" value="GAA2389057.1"/>
    <property type="molecule type" value="Genomic_DNA"/>
</dbReference>
<comment type="caution">
    <text evidence="3">The sequence shown here is derived from an EMBL/GenBank/DDBJ whole genome shotgun (WGS) entry which is preliminary data.</text>
</comment>
<proteinExistence type="predicted"/>
<keyword evidence="2" id="KW-0812">Transmembrane</keyword>
<sequence length="76" mass="8223">MDDATITILAVAGVASVLIFVVKGLLDQVPDVIASIKKIRDAWRRFKQGDAPPPLPRQEGEPDLDREDDNEPSAAA</sequence>
<dbReference type="Proteomes" id="UP001500058">
    <property type="component" value="Unassembled WGS sequence"/>
</dbReference>
<evidence type="ECO:0000256" key="2">
    <source>
        <dbReference type="SAM" id="Phobius"/>
    </source>
</evidence>
<evidence type="ECO:0000313" key="4">
    <source>
        <dbReference type="Proteomes" id="UP001500058"/>
    </source>
</evidence>
<keyword evidence="4" id="KW-1185">Reference proteome</keyword>
<keyword evidence="2" id="KW-0472">Membrane</keyword>
<gene>
    <name evidence="3" type="ORF">GCM10010420_10700</name>
</gene>
<keyword evidence="2" id="KW-1133">Transmembrane helix</keyword>
<organism evidence="3 4">
    <name type="scientific">Streptomyces glaucosporus</name>
    <dbReference type="NCBI Taxonomy" id="284044"/>
    <lineage>
        <taxon>Bacteria</taxon>
        <taxon>Bacillati</taxon>
        <taxon>Actinomycetota</taxon>
        <taxon>Actinomycetes</taxon>
        <taxon>Kitasatosporales</taxon>
        <taxon>Streptomycetaceae</taxon>
        <taxon>Streptomyces</taxon>
    </lineage>
</organism>
<dbReference type="RefSeq" id="WP_344629673.1">
    <property type="nucleotide sequence ID" value="NZ_BAAATJ010000003.1"/>
</dbReference>